<feature type="transmembrane region" description="Helical" evidence="5">
    <location>
        <begin position="129"/>
        <end position="147"/>
    </location>
</feature>
<evidence type="ECO:0000256" key="1">
    <source>
        <dbReference type="ARBA" id="ARBA00004141"/>
    </source>
</evidence>
<organism evidence="6 7">
    <name type="scientific">Tortispora caseinolytica NRRL Y-17796</name>
    <dbReference type="NCBI Taxonomy" id="767744"/>
    <lineage>
        <taxon>Eukaryota</taxon>
        <taxon>Fungi</taxon>
        <taxon>Dikarya</taxon>
        <taxon>Ascomycota</taxon>
        <taxon>Saccharomycotina</taxon>
        <taxon>Trigonopsidomycetes</taxon>
        <taxon>Trigonopsidales</taxon>
        <taxon>Trigonopsidaceae</taxon>
        <taxon>Tortispora</taxon>
    </lineage>
</organism>
<dbReference type="OrthoDB" id="5215911at2759"/>
<name>A0A1E4TKR3_9ASCO</name>
<comment type="subcellular location">
    <subcellularLocation>
        <location evidence="1">Membrane</location>
        <topology evidence="1">Multi-pass membrane protein</topology>
    </subcellularLocation>
</comment>
<feature type="transmembrane region" description="Helical" evidence="5">
    <location>
        <begin position="187"/>
        <end position="206"/>
    </location>
</feature>
<keyword evidence="3 5" id="KW-1133">Transmembrane helix</keyword>
<keyword evidence="2 5" id="KW-0812">Transmembrane</keyword>
<feature type="transmembrane region" description="Helical" evidence="5">
    <location>
        <begin position="98"/>
        <end position="117"/>
    </location>
</feature>
<feature type="transmembrane region" description="Helical" evidence="5">
    <location>
        <begin position="427"/>
        <end position="448"/>
    </location>
</feature>
<dbReference type="EMBL" id="KV453841">
    <property type="protein sequence ID" value="ODV92351.1"/>
    <property type="molecule type" value="Genomic_DNA"/>
</dbReference>
<feature type="transmembrane region" description="Helical" evidence="5">
    <location>
        <begin position="454"/>
        <end position="478"/>
    </location>
</feature>
<accession>A0A1E4TKR3</accession>
<dbReference type="AlphaFoldDB" id="A0A1E4TKR3"/>
<feature type="transmembrane region" description="Helical" evidence="5">
    <location>
        <begin position="383"/>
        <end position="406"/>
    </location>
</feature>
<dbReference type="Gene3D" id="1.20.1250.20">
    <property type="entry name" value="MFS general substrate transporter like domains"/>
    <property type="match status" value="1"/>
</dbReference>
<evidence type="ECO:0000256" key="2">
    <source>
        <dbReference type="ARBA" id="ARBA00022692"/>
    </source>
</evidence>
<evidence type="ECO:0000313" key="7">
    <source>
        <dbReference type="Proteomes" id="UP000095023"/>
    </source>
</evidence>
<evidence type="ECO:0000313" key="6">
    <source>
        <dbReference type="EMBL" id="ODV92351.1"/>
    </source>
</evidence>
<feature type="transmembrane region" description="Helical" evidence="5">
    <location>
        <begin position="490"/>
        <end position="510"/>
    </location>
</feature>
<proteinExistence type="predicted"/>
<keyword evidence="4 5" id="KW-0472">Membrane</keyword>
<evidence type="ECO:0000256" key="4">
    <source>
        <dbReference type="ARBA" id="ARBA00023136"/>
    </source>
</evidence>
<feature type="transmembrane region" description="Helical" evidence="5">
    <location>
        <begin position="159"/>
        <end position="180"/>
    </location>
</feature>
<dbReference type="PANTHER" id="PTHR23502:SF30">
    <property type="entry name" value="TRANSPORTER, PUTATIVE (AFU_ORTHOLOGUE AFUA_8G04702)-RELATED"/>
    <property type="match status" value="1"/>
</dbReference>
<feature type="transmembrane region" description="Helical" evidence="5">
    <location>
        <begin position="218"/>
        <end position="238"/>
    </location>
</feature>
<evidence type="ECO:0000256" key="3">
    <source>
        <dbReference type="ARBA" id="ARBA00022989"/>
    </source>
</evidence>
<dbReference type="Proteomes" id="UP000095023">
    <property type="component" value="Unassembled WGS sequence"/>
</dbReference>
<feature type="transmembrane region" description="Helical" evidence="5">
    <location>
        <begin position="522"/>
        <end position="543"/>
    </location>
</feature>
<feature type="transmembrane region" description="Helical" evidence="5">
    <location>
        <begin position="64"/>
        <end position="86"/>
    </location>
</feature>
<feature type="transmembrane region" description="Helical" evidence="5">
    <location>
        <begin position="338"/>
        <end position="363"/>
    </location>
</feature>
<dbReference type="InterPro" id="IPR011701">
    <property type="entry name" value="MFS"/>
</dbReference>
<dbReference type="SUPFAM" id="SSF103473">
    <property type="entry name" value="MFS general substrate transporter"/>
    <property type="match status" value="1"/>
</dbReference>
<gene>
    <name evidence="6" type="ORF">CANCADRAFT_937</name>
</gene>
<evidence type="ECO:0000256" key="5">
    <source>
        <dbReference type="SAM" id="Phobius"/>
    </source>
</evidence>
<reference evidence="7" key="1">
    <citation type="submission" date="2016-02" db="EMBL/GenBank/DDBJ databases">
        <title>Comparative genomics of biotechnologically important yeasts.</title>
        <authorList>
            <consortium name="DOE Joint Genome Institute"/>
            <person name="Riley R."/>
            <person name="Haridas S."/>
            <person name="Wolfe K.H."/>
            <person name="Lopes M.R."/>
            <person name="Hittinger C.T."/>
            <person name="Goker M."/>
            <person name="Salamov A."/>
            <person name="Wisecaver J."/>
            <person name="Long T.M."/>
            <person name="Aerts A.L."/>
            <person name="Barry K."/>
            <person name="Choi C."/>
            <person name="Clum A."/>
            <person name="Coughlan A.Y."/>
            <person name="Deshpande S."/>
            <person name="Douglass A.P."/>
            <person name="Hanson S.J."/>
            <person name="Klenk H.-P."/>
            <person name="Labutti K."/>
            <person name="Lapidus A."/>
            <person name="Lindquist E."/>
            <person name="Lipzen A."/>
            <person name="Meier-Kolthoff J.P."/>
            <person name="Ohm R.A."/>
            <person name="Otillar R.P."/>
            <person name="Pangilinan J."/>
            <person name="Peng Y."/>
            <person name="Rokas A."/>
            <person name="Rosa C.A."/>
            <person name="Scheuner C."/>
            <person name="Sibirny A.A."/>
            <person name="Slot J.C."/>
            <person name="Stielow J.B."/>
            <person name="Sun H."/>
            <person name="Kurtzman C.P."/>
            <person name="Blackwell M."/>
            <person name="Jeffries T.W."/>
            <person name="Grigoriev I.V."/>
        </authorList>
    </citation>
    <scope>NUCLEOTIDE SEQUENCE [LARGE SCALE GENOMIC DNA]</scope>
    <source>
        <strain evidence="7">NRRL Y-17796</strain>
    </source>
</reference>
<dbReference type="GO" id="GO:0022857">
    <property type="term" value="F:transmembrane transporter activity"/>
    <property type="evidence" value="ECO:0007669"/>
    <property type="project" value="InterPro"/>
</dbReference>
<dbReference type="GO" id="GO:0005886">
    <property type="term" value="C:plasma membrane"/>
    <property type="evidence" value="ECO:0007669"/>
    <property type="project" value="TreeGrafter"/>
</dbReference>
<keyword evidence="7" id="KW-1185">Reference proteome</keyword>
<sequence length="563" mass="62702">MSDKDAALTHNGLPIPGTVYLLDLEQNLNNVVHGSQKEIVLVPQPTKDPNDPLNWSNMRKWITFFWPSWYTFFVAVLAAALSPAYLDIAEGMGVSLDVLVNGSGYLFLLFGVGNLIMQPLALNYGRRMMFTWFAIIGGVAFSIWFNFITEEQELYGNRVLTGFFLAPVESLQEVIVGDLFFAHERGFYMGVYVWVLMGGTYLGPLASSFVNGSMGWQWINYFFAIFIGAGAIGSFFFMEETMYYRPNAIKDQIAIDEAKTHHHMNVDESLVVPITSIASANGDVIEKSGAVTSTSISDDSEAQVEEYRTKSFWEMRPILYTKIPGKPNSMIKSMYRPILILFYFPPVLWAGITVASSLSWFMVLTGTVASIFSAPPYNFGTTGLGLLYFSPFIGICIAVYLGGDFTDKLALKLARRNGGVREPEMRLWTGIIALITTPVGMWMYGIGAARGNHWIVPVLGFGIAAIGNTLAASLPYTYALDCYKEFGGDVMVSIILVRNLMGFGFAYAITPWVNHSGLQNCFIVVGILAFVFWIPMFPMIWWGKKSRAHTAQRAWIYAKDASH</sequence>
<dbReference type="PANTHER" id="PTHR23502">
    <property type="entry name" value="MAJOR FACILITATOR SUPERFAMILY"/>
    <property type="match status" value="1"/>
</dbReference>
<dbReference type="InterPro" id="IPR036259">
    <property type="entry name" value="MFS_trans_sf"/>
</dbReference>
<protein>
    <recommendedName>
        <fullName evidence="8">Major facilitator superfamily (MFS) profile domain-containing protein</fullName>
    </recommendedName>
</protein>
<dbReference type="Pfam" id="PF07690">
    <property type="entry name" value="MFS_1"/>
    <property type="match status" value="1"/>
</dbReference>
<evidence type="ECO:0008006" key="8">
    <source>
        <dbReference type="Google" id="ProtNLM"/>
    </source>
</evidence>